<sequence length="296" mass="33163">ERREVSALSVLGRHASFTHESTSRPSAAKRVSPTRPTASMMPSSLEKRPTMSTAGTRCVIFAASPLWTATYFIMLFGQMLAVTLIVRTDDATAELHASMIDIQPTVNTNYADSDTRAIDIARLLAAGVETSSNRPLKTLDNCLPHALVKRTTTSRIARWKKFSWPTIVSMDVLAVFRMCMPEEFMRVHMIPSMNQHLDAMINNHLTESGGIQHSLIRAKKRSRVFIEIEHKHMIKPNKTGCWDPTKKIFTPVKMAYLKEKCRTCDATIGTYCSCDKGTPMCKVCYGKHLVAVENIN</sequence>
<evidence type="ECO:0000256" key="2">
    <source>
        <dbReference type="SAM" id="Phobius"/>
    </source>
</evidence>
<protein>
    <recommendedName>
        <fullName evidence="5">PiggyBac transposable element-derived protein domain-containing protein</fullName>
    </recommendedName>
</protein>
<reference evidence="3 4" key="1">
    <citation type="journal article" date="2020" name="G3 (Bethesda)">
        <title>Improved Reference Genome for Cyclotella cryptica CCMP332, a Model for Cell Wall Morphogenesis, Salinity Adaptation, and Lipid Production in Diatoms (Bacillariophyta).</title>
        <authorList>
            <person name="Roberts W.R."/>
            <person name="Downey K.M."/>
            <person name="Ruck E.C."/>
            <person name="Traller J.C."/>
            <person name="Alverson A.J."/>
        </authorList>
    </citation>
    <scope>NUCLEOTIDE SEQUENCE [LARGE SCALE GENOMIC DNA]</scope>
    <source>
        <strain evidence="3 4">CCMP332</strain>
    </source>
</reference>
<keyword evidence="2" id="KW-1133">Transmembrane helix</keyword>
<name>A0ABD3NQR8_9STRA</name>
<accession>A0ABD3NQR8</accession>
<keyword evidence="4" id="KW-1185">Reference proteome</keyword>
<dbReference type="EMBL" id="JABMIG020000448">
    <property type="protein sequence ID" value="KAL3777653.1"/>
    <property type="molecule type" value="Genomic_DNA"/>
</dbReference>
<evidence type="ECO:0000313" key="4">
    <source>
        <dbReference type="Proteomes" id="UP001516023"/>
    </source>
</evidence>
<dbReference type="AlphaFoldDB" id="A0ABD3NQR8"/>
<evidence type="ECO:0000313" key="3">
    <source>
        <dbReference type="EMBL" id="KAL3777653.1"/>
    </source>
</evidence>
<evidence type="ECO:0000256" key="1">
    <source>
        <dbReference type="SAM" id="MobiDB-lite"/>
    </source>
</evidence>
<keyword evidence="2" id="KW-0472">Membrane</keyword>
<evidence type="ECO:0008006" key="5">
    <source>
        <dbReference type="Google" id="ProtNLM"/>
    </source>
</evidence>
<keyword evidence="2" id="KW-0812">Transmembrane</keyword>
<gene>
    <name evidence="3" type="ORF">HJC23_005519</name>
</gene>
<comment type="caution">
    <text evidence="3">The sequence shown here is derived from an EMBL/GenBank/DDBJ whole genome shotgun (WGS) entry which is preliminary data.</text>
</comment>
<organism evidence="3 4">
    <name type="scientific">Cyclotella cryptica</name>
    <dbReference type="NCBI Taxonomy" id="29204"/>
    <lineage>
        <taxon>Eukaryota</taxon>
        <taxon>Sar</taxon>
        <taxon>Stramenopiles</taxon>
        <taxon>Ochrophyta</taxon>
        <taxon>Bacillariophyta</taxon>
        <taxon>Coscinodiscophyceae</taxon>
        <taxon>Thalassiosirophycidae</taxon>
        <taxon>Stephanodiscales</taxon>
        <taxon>Stephanodiscaceae</taxon>
        <taxon>Cyclotella</taxon>
    </lineage>
</organism>
<dbReference type="Proteomes" id="UP001516023">
    <property type="component" value="Unassembled WGS sequence"/>
</dbReference>
<feature type="transmembrane region" description="Helical" evidence="2">
    <location>
        <begin position="58"/>
        <end position="86"/>
    </location>
</feature>
<feature type="non-terminal residue" evidence="3">
    <location>
        <position position="1"/>
    </location>
</feature>
<feature type="region of interest" description="Disordered" evidence="1">
    <location>
        <begin position="17"/>
        <end position="49"/>
    </location>
</feature>
<proteinExistence type="predicted"/>